<feature type="region of interest" description="Disordered" evidence="1">
    <location>
        <begin position="242"/>
        <end position="261"/>
    </location>
</feature>
<gene>
    <name evidence="3" type="ORF">Ptr86124_007565</name>
</gene>
<dbReference type="PANTHER" id="PTHR38049">
    <property type="entry name" value="RICIN B LECTIN DOMAIN-CONTAINING PROTEIN"/>
    <property type="match status" value="1"/>
</dbReference>
<dbReference type="AlphaFoldDB" id="A0A2W1FU04"/>
<feature type="signal peptide" evidence="2">
    <location>
        <begin position="1"/>
        <end position="17"/>
    </location>
</feature>
<proteinExistence type="predicted"/>
<feature type="region of interest" description="Disordered" evidence="1">
    <location>
        <begin position="199"/>
        <end position="221"/>
    </location>
</feature>
<protein>
    <submittedName>
        <fullName evidence="3">Uncharacterized protein</fullName>
    </submittedName>
</protein>
<feature type="compositionally biased region" description="Low complexity" evidence="1">
    <location>
        <begin position="435"/>
        <end position="452"/>
    </location>
</feature>
<accession>A0A2W1FU04</accession>
<feature type="compositionally biased region" description="Polar residues" evidence="1">
    <location>
        <begin position="615"/>
        <end position="626"/>
    </location>
</feature>
<organism evidence="3 4">
    <name type="scientific">Pyrenophora tritici-repentis</name>
    <dbReference type="NCBI Taxonomy" id="45151"/>
    <lineage>
        <taxon>Eukaryota</taxon>
        <taxon>Fungi</taxon>
        <taxon>Dikarya</taxon>
        <taxon>Ascomycota</taxon>
        <taxon>Pezizomycotina</taxon>
        <taxon>Dothideomycetes</taxon>
        <taxon>Pleosporomycetidae</taxon>
        <taxon>Pleosporales</taxon>
        <taxon>Pleosporineae</taxon>
        <taxon>Pleosporaceae</taxon>
        <taxon>Pyrenophora</taxon>
    </lineage>
</organism>
<feature type="chain" id="PRO_5043579484" evidence="2">
    <location>
        <begin position="18"/>
        <end position="690"/>
    </location>
</feature>
<feature type="compositionally biased region" description="Low complexity" evidence="1">
    <location>
        <begin position="470"/>
        <end position="485"/>
    </location>
</feature>
<comment type="caution">
    <text evidence="3">The sequence shown here is derived from an EMBL/GenBank/DDBJ whole genome shotgun (WGS) entry which is preliminary data.</text>
</comment>
<sequence length="690" mass="75572">MVLSILIAAIVAPGLLGSQEAIRQSQSKEKREEHRARRCNLIATCVKSSARSREINGRQVVLRNGKLWIDAGTPDGSPLGHPYAGYYLPYPDTKYEGLVTTITDVAPIMNWVYIDKTTCEAKYGVRADAQPNLTGPFDCTRQDRRLTFDGWEGWCAVEEAPGLWGLYFDLFDDGLKSVVQPGTRVLEVELGRKEKRFQKEADARLGDQTTKREVDAQEEAPVERPLGGEALVEKPGVFAHGEESNEVAGGERTDGGDDGGWLKPLKIPKSIFEDPPPVIGGMVFSMRTPKTPPPAYERVDSEEEEAVQPVQRVESNVVSAEDSNEQQENTTSFAVEYEQLPRVEEDPGSVQSQSMPIYEIPISPDKPDSPPAEPDGRPDYEIPASPDKPDSPKEKPQLKSIEKTSDTPPAERQTTPTSEKSISAISETLFSQSKPGSPRTATSPPATQQTTPKSEKRATPKLNRNSGTRALAQAQLFEALAAGQLPREEVQKRLTQRGSRASSNTSSLYSIEDEAFNAPVPSKTPELSPTPPQLEIPQQEKVLPASRETSATPEPPSGLSVQQPVTPPRQRAPSMRADPAAALTRSVSSARSLPRRPNEGRGAVPPFPVTPAQRPVSQRSATPSSNRLRDRNASPQLSSPRPDASRESPSVETKYVERITWICNTIIKSSSRPFHVFTIHIAARYIPPLA</sequence>
<evidence type="ECO:0000313" key="3">
    <source>
        <dbReference type="EMBL" id="KAI1513663.1"/>
    </source>
</evidence>
<dbReference type="EMBL" id="NRDI02000009">
    <property type="protein sequence ID" value="KAI1513663.1"/>
    <property type="molecule type" value="Genomic_DNA"/>
</dbReference>
<feature type="compositionally biased region" description="Polar residues" evidence="1">
    <location>
        <begin position="412"/>
        <end position="434"/>
    </location>
</feature>
<feature type="compositionally biased region" description="Basic and acidic residues" evidence="1">
    <location>
        <begin position="199"/>
        <end position="215"/>
    </location>
</feature>
<evidence type="ECO:0000313" key="4">
    <source>
        <dbReference type="Proteomes" id="UP000249757"/>
    </source>
</evidence>
<reference evidence="4" key="1">
    <citation type="journal article" date="2022" name="Microb. Genom.">
        <title>A global pangenome for the wheat fungal pathogen Pyrenophora tritici-repentis and prediction of effector protein structural homology.</title>
        <authorList>
            <person name="Moolhuijzen P.M."/>
            <person name="See P.T."/>
            <person name="Shi G."/>
            <person name="Powell H.R."/>
            <person name="Cockram J."/>
            <person name="Jorgensen L.N."/>
            <person name="Benslimane H."/>
            <person name="Strelkov S.E."/>
            <person name="Turner J."/>
            <person name="Liu Z."/>
            <person name="Moffat C.S."/>
        </authorList>
    </citation>
    <scope>NUCLEOTIDE SEQUENCE [LARGE SCALE GENOMIC DNA]</scope>
</reference>
<keyword evidence="4" id="KW-1185">Reference proteome</keyword>
<feature type="region of interest" description="Disordered" evidence="1">
    <location>
        <begin position="283"/>
        <end position="651"/>
    </location>
</feature>
<dbReference type="PANTHER" id="PTHR38049:SF2">
    <property type="entry name" value="RICIN B LECTIN DOMAIN-CONTAINING PROTEIN"/>
    <property type="match status" value="1"/>
</dbReference>
<evidence type="ECO:0000256" key="1">
    <source>
        <dbReference type="SAM" id="MobiDB-lite"/>
    </source>
</evidence>
<name>A0A2W1FU04_9PLEO</name>
<evidence type="ECO:0000256" key="2">
    <source>
        <dbReference type="SAM" id="SignalP"/>
    </source>
</evidence>
<feature type="compositionally biased region" description="Polar residues" evidence="1">
    <location>
        <begin position="496"/>
        <end position="509"/>
    </location>
</feature>
<feature type="compositionally biased region" description="Basic and acidic residues" evidence="1">
    <location>
        <begin position="387"/>
        <end position="405"/>
    </location>
</feature>
<keyword evidence="2" id="KW-0732">Signal</keyword>
<dbReference type="Proteomes" id="UP000249757">
    <property type="component" value="Unassembled WGS sequence"/>
</dbReference>